<sequence>MPKRRVFSLVWYSLDADRLTLQTVNLEAWMARPCRCMA</sequence>
<accession>I3WGT3</accession>
<gene>
    <name evidence="1" type="ORF">BBB_0502</name>
</gene>
<evidence type="ECO:0000313" key="1">
    <source>
        <dbReference type="EMBL" id="AFL04096.1"/>
    </source>
</evidence>
<organism evidence="1 2">
    <name type="scientific">Bifidobacterium bifidum BGN4</name>
    <dbReference type="NCBI Taxonomy" id="484020"/>
    <lineage>
        <taxon>Bacteria</taxon>
        <taxon>Bacillati</taxon>
        <taxon>Actinomycetota</taxon>
        <taxon>Actinomycetes</taxon>
        <taxon>Bifidobacteriales</taxon>
        <taxon>Bifidobacteriaceae</taxon>
        <taxon>Bifidobacterium</taxon>
    </lineage>
</organism>
<reference evidence="1 2" key="1">
    <citation type="journal article" date="2012" name="J. Bacteriol.">
        <title>Complete Genome Sequence of the Probiotic Bacterium Bifidobacterium bifidum Strain BGN4.</title>
        <authorList>
            <person name="Yu D.S."/>
            <person name="Jeong H."/>
            <person name="Lee D.H."/>
            <person name="Kwon S.K."/>
            <person name="Song J.Y."/>
            <person name="Kim B.K."/>
            <person name="Park M.S."/>
            <person name="Ji G.E."/>
            <person name="Oh T.K."/>
            <person name="Kim J.F."/>
        </authorList>
    </citation>
    <scope>NUCLEOTIDE SEQUENCE [LARGE SCALE GENOMIC DNA]</scope>
    <source>
        <strain evidence="1 2">BGN4</strain>
    </source>
</reference>
<dbReference type="KEGG" id="bbf:BBB_0502"/>
<dbReference type="AlphaFoldDB" id="I3WGT3"/>
<evidence type="ECO:0000313" key="2">
    <source>
        <dbReference type="Proteomes" id="UP000006173"/>
    </source>
</evidence>
<name>I3WGT3_BIFBI</name>
<dbReference type="EMBL" id="CP001361">
    <property type="protein sequence ID" value="AFL04096.1"/>
    <property type="molecule type" value="Genomic_DNA"/>
</dbReference>
<dbReference type="Proteomes" id="UP000006173">
    <property type="component" value="Chromosome"/>
</dbReference>
<protein>
    <submittedName>
        <fullName evidence="1">Uncharacterized protein</fullName>
    </submittedName>
</protein>
<proteinExistence type="predicted"/>
<dbReference type="HOGENOM" id="CLU_3325078_0_0_11"/>